<dbReference type="AlphaFoldDB" id="A0A7Y0EMM4"/>
<keyword evidence="2" id="KW-1185">Reference proteome</keyword>
<sequence length="97" mass="11522">MAEKVIKETKYCKILNQGKIEDDDYTYCIEKIFIKEKNREEIRFSLYKDTVRSEQTYIPRSLDVTEEELIQLIKAAIDKSVFSKEFIKSLSEIFNAK</sequence>
<gene>
    <name evidence="1" type="ORF">HBE96_21845</name>
</gene>
<dbReference type="Proteomes" id="UP000537131">
    <property type="component" value="Unassembled WGS sequence"/>
</dbReference>
<evidence type="ECO:0000313" key="2">
    <source>
        <dbReference type="Proteomes" id="UP000537131"/>
    </source>
</evidence>
<proteinExistence type="predicted"/>
<accession>A0A7Y0EMM4</accession>
<comment type="caution">
    <text evidence="1">The sequence shown here is derived from an EMBL/GenBank/DDBJ whole genome shotgun (WGS) entry which is preliminary data.</text>
</comment>
<evidence type="ECO:0000313" key="1">
    <source>
        <dbReference type="EMBL" id="NMM65230.1"/>
    </source>
</evidence>
<protein>
    <submittedName>
        <fullName evidence="1">Uncharacterized protein</fullName>
    </submittedName>
</protein>
<dbReference type="EMBL" id="JABBNI010000063">
    <property type="protein sequence ID" value="NMM65230.1"/>
    <property type="molecule type" value="Genomic_DNA"/>
</dbReference>
<name>A0A7Y0EMM4_9CLOT</name>
<dbReference type="RefSeq" id="WP_169299811.1">
    <property type="nucleotide sequence ID" value="NZ_JABBNI010000063.1"/>
</dbReference>
<organism evidence="1 2">
    <name type="scientific">Clostridium muellerianum</name>
    <dbReference type="NCBI Taxonomy" id="2716538"/>
    <lineage>
        <taxon>Bacteria</taxon>
        <taxon>Bacillati</taxon>
        <taxon>Bacillota</taxon>
        <taxon>Clostridia</taxon>
        <taxon>Eubacteriales</taxon>
        <taxon>Clostridiaceae</taxon>
        <taxon>Clostridium</taxon>
    </lineage>
</organism>
<reference evidence="1 2" key="1">
    <citation type="submission" date="2020-06" db="EMBL/GenBank/DDBJ databases">
        <title>Complete Genome Sequence of Clostridium muelleri sp. nov. P21T, an Acid-Alcohol Producing Acetogen Isolated from Old Hay.</title>
        <authorList>
            <person name="Duncan K.E."/>
            <person name="Tanner R.S."/>
        </authorList>
    </citation>
    <scope>NUCLEOTIDE SEQUENCE [LARGE SCALE GENOMIC DNA]</scope>
    <source>
        <strain evidence="1 2">P21</strain>
    </source>
</reference>